<keyword evidence="3" id="KW-1185">Reference proteome</keyword>
<feature type="region of interest" description="Disordered" evidence="1">
    <location>
        <begin position="1"/>
        <end position="63"/>
    </location>
</feature>
<sequence>MWTVNPRNTEAAATAAAGAARRRGGVGERAGGGRDGVREGAHGAGARPRKEVGDDAAANAASRPAVPVVPVARVELKHDRTWSWSYSRWCARAMAPAARSGFLAAGCCPPLHHARCAPATSIAGHQLAAPHLRQREIERKR</sequence>
<protein>
    <submittedName>
        <fullName evidence="2">Uncharacterized protein</fullName>
    </submittedName>
</protein>
<name>A0A0E0CJY4_9ORYZ</name>
<dbReference type="Proteomes" id="UP000008021">
    <property type="component" value="Chromosome 2"/>
</dbReference>
<accession>A0A0E0CJY4</accession>
<feature type="compositionally biased region" description="Basic and acidic residues" evidence="1">
    <location>
        <begin position="31"/>
        <end position="41"/>
    </location>
</feature>
<reference evidence="2" key="1">
    <citation type="submission" date="2015-04" db="UniProtKB">
        <authorList>
            <consortium name="EnsemblPlants"/>
        </authorList>
    </citation>
    <scope>IDENTIFICATION</scope>
</reference>
<organism evidence="2">
    <name type="scientific">Oryza meridionalis</name>
    <dbReference type="NCBI Taxonomy" id="40149"/>
    <lineage>
        <taxon>Eukaryota</taxon>
        <taxon>Viridiplantae</taxon>
        <taxon>Streptophyta</taxon>
        <taxon>Embryophyta</taxon>
        <taxon>Tracheophyta</taxon>
        <taxon>Spermatophyta</taxon>
        <taxon>Magnoliopsida</taxon>
        <taxon>Liliopsida</taxon>
        <taxon>Poales</taxon>
        <taxon>Poaceae</taxon>
        <taxon>BOP clade</taxon>
        <taxon>Oryzoideae</taxon>
        <taxon>Oryzeae</taxon>
        <taxon>Oryzinae</taxon>
        <taxon>Oryza</taxon>
    </lineage>
</organism>
<dbReference type="EnsemblPlants" id="OMERI02G15040.1">
    <property type="protein sequence ID" value="OMERI02G15040.1"/>
    <property type="gene ID" value="OMERI02G15040"/>
</dbReference>
<evidence type="ECO:0000313" key="2">
    <source>
        <dbReference type="EnsemblPlants" id="OMERI02G15040.1"/>
    </source>
</evidence>
<evidence type="ECO:0000313" key="3">
    <source>
        <dbReference type="Proteomes" id="UP000008021"/>
    </source>
</evidence>
<reference evidence="2" key="2">
    <citation type="submission" date="2018-05" db="EMBL/GenBank/DDBJ databases">
        <title>OmerRS3 (Oryza meridionalis Reference Sequence Version 3).</title>
        <authorList>
            <person name="Zhang J."/>
            <person name="Kudrna D."/>
            <person name="Lee S."/>
            <person name="Talag J."/>
            <person name="Welchert J."/>
            <person name="Wing R.A."/>
        </authorList>
    </citation>
    <scope>NUCLEOTIDE SEQUENCE [LARGE SCALE GENOMIC DNA]</scope>
    <source>
        <strain evidence="2">cv. OR44</strain>
    </source>
</reference>
<proteinExistence type="predicted"/>
<dbReference type="Gramene" id="OMERI02G15040.1">
    <property type="protein sequence ID" value="OMERI02G15040.1"/>
    <property type="gene ID" value="OMERI02G15040"/>
</dbReference>
<evidence type="ECO:0000256" key="1">
    <source>
        <dbReference type="SAM" id="MobiDB-lite"/>
    </source>
</evidence>
<dbReference type="HOGENOM" id="CLU_1828386_0_0_1"/>
<dbReference type="AlphaFoldDB" id="A0A0E0CJY4"/>